<keyword evidence="3" id="KW-1185">Reference proteome</keyword>
<name>F8E1W7_CORRG</name>
<evidence type="ECO:0000256" key="1">
    <source>
        <dbReference type="SAM" id="MobiDB-lite"/>
    </source>
</evidence>
<dbReference type="KEGG" id="crd:CRES_1827"/>
<dbReference type="Proteomes" id="UP000000492">
    <property type="component" value="Chromosome"/>
</dbReference>
<sequence>MVKPDNYQQLLDDYLAEVAAAAVQFEDVLKQQTAALQQLIDEEKGRQPQSQDPAMRQPQTQPGSPHPGQGKAGGIGPSIFD</sequence>
<accession>F8E1W7</accession>
<evidence type="ECO:0000313" key="2">
    <source>
        <dbReference type="EMBL" id="AEI10180.1"/>
    </source>
</evidence>
<proteinExistence type="predicted"/>
<feature type="region of interest" description="Disordered" evidence="1">
    <location>
        <begin position="39"/>
        <end position="81"/>
    </location>
</feature>
<dbReference type="HOGENOM" id="CLU_2568070_0_0_11"/>
<reference evidence="2 3" key="1">
    <citation type="journal article" date="2012" name="BMC Genomics">
        <title>Complete genome sequence, lifestyle, and multi-drug resistance of the human pathogen Corynebacterium resistens DSM 45100 isolated from blood samples of a leukemia patient.</title>
        <authorList>
            <person name="Schroder J."/>
            <person name="Maus I."/>
            <person name="Meyer K."/>
            <person name="Wordemann S."/>
            <person name="Blom J."/>
            <person name="Jaenicke S."/>
            <person name="Schneider J."/>
            <person name="Trost E."/>
            <person name="Tauch A."/>
        </authorList>
    </citation>
    <scope>NUCLEOTIDE SEQUENCE [LARGE SCALE GENOMIC DNA]</scope>
    <source>
        <strain evidence="3">DSM 45100 / JCM 12819 / CCUG 50093 / GTC 2026 / SICGH 158</strain>
    </source>
</reference>
<feature type="compositionally biased region" description="Gly residues" evidence="1">
    <location>
        <begin position="70"/>
        <end position="81"/>
    </location>
</feature>
<gene>
    <name evidence="2" type="ordered locus">CRES_1827</name>
</gene>
<dbReference type="EMBL" id="CP002857">
    <property type="protein sequence ID" value="AEI10180.1"/>
    <property type="molecule type" value="Genomic_DNA"/>
</dbReference>
<dbReference type="STRING" id="662755.CRES_1827"/>
<protein>
    <submittedName>
        <fullName evidence="2">Uncharacterized protein</fullName>
    </submittedName>
</protein>
<dbReference type="RefSeq" id="WP_013889167.1">
    <property type="nucleotide sequence ID" value="NC_015673.1"/>
</dbReference>
<feature type="compositionally biased region" description="Polar residues" evidence="1">
    <location>
        <begin position="47"/>
        <end position="63"/>
    </location>
</feature>
<organism evidence="2 3">
    <name type="scientific">Corynebacterium resistens (strain DSM 45100 / JCM 12819 / GTC 2026 / SICGH 158)</name>
    <dbReference type="NCBI Taxonomy" id="662755"/>
    <lineage>
        <taxon>Bacteria</taxon>
        <taxon>Bacillati</taxon>
        <taxon>Actinomycetota</taxon>
        <taxon>Actinomycetes</taxon>
        <taxon>Mycobacteriales</taxon>
        <taxon>Corynebacteriaceae</taxon>
        <taxon>Corynebacterium</taxon>
    </lineage>
</organism>
<dbReference type="OrthoDB" id="9982703at2"/>
<evidence type="ECO:0000313" key="3">
    <source>
        <dbReference type="Proteomes" id="UP000000492"/>
    </source>
</evidence>
<dbReference type="AlphaFoldDB" id="F8E1W7"/>